<organism evidence="2 3">
    <name type="scientific">phage Lak_Megaphage_RVC_JS4_GC31</name>
    <dbReference type="NCBI Taxonomy" id="3109228"/>
    <lineage>
        <taxon>Viruses</taxon>
        <taxon>Duplodnaviria</taxon>
        <taxon>Heunggongvirae</taxon>
        <taxon>Uroviricota</taxon>
        <taxon>Caudoviricetes</taxon>
        <taxon>Caudoviricetes code 15 clade</taxon>
    </lineage>
</organism>
<dbReference type="Proteomes" id="UP001349343">
    <property type="component" value="Segment"/>
</dbReference>
<keyword evidence="3" id="KW-1185">Reference proteome</keyword>
<dbReference type="SMART" id="SM00974">
    <property type="entry name" value="T5orf172"/>
    <property type="match status" value="1"/>
</dbReference>
<proteinExistence type="predicted"/>
<evidence type="ECO:0000313" key="3">
    <source>
        <dbReference type="Proteomes" id="UP001349343"/>
    </source>
</evidence>
<sequence length="107" mass="12659">MGGYVYLICDPVQETYKIGVTRNLAQKRLKHLQTGNSSELHIIYSIYTNYPFRLETLLHTKFRNKKATGEWFYLDSDDIKNFQKTCEETIELIELMKDNPFFGKNLK</sequence>
<dbReference type="EMBL" id="OR769222">
    <property type="protein sequence ID" value="WQJ52874.1"/>
    <property type="molecule type" value="Genomic_DNA"/>
</dbReference>
<dbReference type="InterPro" id="IPR018306">
    <property type="entry name" value="Phage_T5_Orf172_DNA-bd"/>
</dbReference>
<protein>
    <recommendedName>
        <fullName evidence="1">Bacteriophage T5 Orf172 DNA-binding domain-containing protein</fullName>
    </recommendedName>
</protein>
<evidence type="ECO:0000313" key="2">
    <source>
        <dbReference type="EMBL" id="WQJ52874.1"/>
    </source>
</evidence>
<feature type="domain" description="Bacteriophage T5 Orf172 DNA-binding" evidence="1">
    <location>
        <begin position="10"/>
        <end position="86"/>
    </location>
</feature>
<evidence type="ECO:0000259" key="1">
    <source>
        <dbReference type="SMART" id="SM00974"/>
    </source>
</evidence>
<accession>A0ABZ0Z1G6</accession>
<reference evidence="2 3" key="1">
    <citation type="submission" date="2023-11" db="EMBL/GenBank/DDBJ databases">
        <authorList>
            <person name="Cook R."/>
            <person name="Crisci M."/>
            <person name="Pye H."/>
            <person name="Adriaenssens E."/>
            <person name="Santini J."/>
        </authorList>
    </citation>
    <scope>NUCLEOTIDE SEQUENCE [LARGE SCALE GENOMIC DNA]</scope>
    <source>
        <strain evidence="2">Lak_Megaphage_RVC_JS4_GC31</strain>
    </source>
</reference>
<name>A0ABZ0Z1G6_9CAUD</name>
<dbReference type="Pfam" id="PF13455">
    <property type="entry name" value="MUG113"/>
    <property type="match status" value="1"/>
</dbReference>